<comment type="caution">
    <text evidence="1">The sequence shown here is derived from an EMBL/GenBank/DDBJ whole genome shotgun (WGS) entry which is preliminary data.</text>
</comment>
<evidence type="ECO:0000313" key="1">
    <source>
        <dbReference type="EMBL" id="PIB26058.1"/>
    </source>
</evidence>
<dbReference type="RefSeq" id="WP_099591807.1">
    <property type="nucleotide sequence ID" value="NZ_MDGM01000007.1"/>
</dbReference>
<protein>
    <submittedName>
        <fullName evidence="1">Uncharacterized protein</fullName>
    </submittedName>
</protein>
<reference evidence="1 2" key="1">
    <citation type="submission" date="2016-08" db="EMBL/GenBank/DDBJ databases">
        <title>Draft genome of Amylibacter sp. strain 4G11.</title>
        <authorList>
            <person name="Wong S.-K."/>
            <person name="Hamasaki K."/>
            <person name="Yoshizawa S."/>
        </authorList>
    </citation>
    <scope>NUCLEOTIDE SEQUENCE [LARGE SCALE GENOMIC DNA]</scope>
    <source>
        <strain evidence="1 2">4G11</strain>
    </source>
</reference>
<gene>
    <name evidence="1" type="ORF">BFP76_13935</name>
</gene>
<proteinExistence type="predicted"/>
<sequence>MPAIDIDFNAFQKPAVLTPDTFLASGLRFAFDPNSAMELTAQTQRINDIDTLIIRGENRRENDWLGLEIDIPDDWNSVHVHFRYAPAERIFPRIYYQTNGQDHALDEPDRAAPSDYATLRFSRARWCDLANVTTLSNARLSLLLPARDWFVMGLRGISGVIDG</sequence>
<dbReference type="AlphaFoldDB" id="A0A2G5K937"/>
<dbReference type="EMBL" id="MDGM01000007">
    <property type="protein sequence ID" value="PIB26058.1"/>
    <property type="molecule type" value="Genomic_DNA"/>
</dbReference>
<accession>A0A2G5K937</accession>
<organism evidence="1 2">
    <name type="scientific">Paramylibacter kogurei</name>
    <dbReference type="NCBI Taxonomy" id="1889778"/>
    <lineage>
        <taxon>Bacteria</taxon>
        <taxon>Pseudomonadati</taxon>
        <taxon>Pseudomonadota</taxon>
        <taxon>Alphaproteobacteria</taxon>
        <taxon>Rhodobacterales</taxon>
        <taxon>Paracoccaceae</taxon>
        <taxon>Paramylibacter</taxon>
    </lineage>
</organism>
<name>A0A2G5K937_9RHOB</name>
<evidence type="ECO:0000313" key="2">
    <source>
        <dbReference type="Proteomes" id="UP000231516"/>
    </source>
</evidence>
<keyword evidence="2" id="KW-1185">Reference proteome</keyword>
<dbReference type="Proteomes" id="UP000231516">
    <property type="component" value="Unassembled WGS sequence"/>
</dbReference>